<evidence type="ECO:0000256" key="1">
    <source>
        <dbReference type="ARBA" id="ARBA00022578"/>
    </source>
</evidence>
<reference evidence="7" key="1">
    <citation type="submission" date="2021-03" db="EMBL/GenBank/DDBJ databases">
        <title>Draft genome sequence of rust myrtle Austropuccinia psidii MF-1, a brazilian biotype.</title>
        <authorList>
            <person name="Quecine M.C."/>
            <person name="Pachon D.M.R."/>
            <person name="Bonatelli M.L."/>
            <person name="Correr F.H."/>
            <person name="Franceschini L.M."/>
            <person name="Leite T.F."/>
            <person name="Margarido G.R.A."/>
            <person name="Almeida C.A."/>
            <person name="Ferrarezi J.A."/>
            <person name="Labate C.A."/>
        </authorList>
    </citation>
    <scope>NUCLEOTIDE SEQUENCE</scope>
    <source>
        <strain evidence="7">MF-1</strain>
    </source>
</reference>
<dbReference type="PANTHER" id="PTHR42648:SF28">
    <property type="entry name" value="TRANSPOSON-ENCODED PROTEIN WITH RIBONUCLEASE H-LIKE AND RETROVIRUS ZINC FINGER-LIKE DOMAINS"/>
    <property type="match status" value="1"/>
</dbReference>
<name>A0A9Q3IU59_9BASI</name>
<sequence length="345" mass="39054">MGLPSFEREHCDVCIRGKMTLKPFKSHFHEVEKALDCLHLDLVGPIFPLSVSGYCYFLTIVDQYTSFKFVKFLKQKSDALHKFMAIKNLVETTQDQKIEKIVSDRGGEFVNSGFQKLANESGFVHVTSSPYTPQLNGFANKPCHIPTPSRNNLSPFHLWTGSAPKIKHIQTFGCKVVFAIPQNKQSCKLAPTGEIGILLGLDYDSPEYRVLKLQDNKVFTTRHVIFFENDFPLPRSLSKPKTYELLFSEERYHTDNEEEYFNCQKHLVFAQNPTEEVACPTDNSTSVESSSNSSSEGTMIQPEKRIRVIGPRHPTLISSIIDEGNILPYSRRPKALMTLSGSKDP</sequence>
<protein>
    <recommendedName>
        <fullName evidence="6">Integrase catalytic domain-containing protein</fullName>
    </recommendedName>
</protein>
<keyword evidence="8" id="KW-1185">Reference proteome</keyword>
<keyword evidence="2" id="KW-0694">RNA-binding</keyword>
<evidence type="ECO:0000256" key="5">
    <source>
        <dbReference type="SAM" id="MobiDB-lite"/>
    </source>
</evidence>
<dbReference type="Pfam" id="PF00665">
    <property type="entry name" value="rve"/>
    <property type="match status" value="1"/>
</dbReference>
<feature type="region of interest" description="Disordered" evidence="5">
    <location>
        <begin position="278"/>
        <end position="301"/>
    </location>
</feature>
<gene>
    <name evidence="7" type="ORF">O181_089915</name>
</gene>
<accession>A0A9Q3IU59</accession>
<evidence type="ECO:0000256" key="3">
    <source>
        <dbReference type="ARBA" id="ARBA00048173"/>
    </source>
</evidence>
<dbReference type="GO" id="GO:0003723">
    <property type="term" value="F:RNA binding"/>
    <property type="evidence" value="ECO:0007669"/>
    <property type="project" value="UniProtKB-KW"/>
</dbReference>
<dbReference type="GO" id="GO:0032196">
    <property type="term" value="P:transposition"/>
    <property type="evidence" value="ECO:0007669"/>
    <property type="project" value="UniProtKB-KW"/>
</dbReference>
<dbReference type="Pfam" id="PF25597">
    <property type="entry name" value="SH3_retrovirus"/>
    <property type="match status" value="1"/>
</dbReference>
<dbReference type="InterPro" id="IPR001584">
    <property type="entry name" value="Integrase_cat-core"/>
</dbReference>
<dbReference type="PANTHER" id="PTHR42648">
    <property type="entry name" value="TRANSPOSASE, PUTATIVE-RELATED"/>
    <property type="match status" value="1"/>
</dbReference>
<dbReference type="EMBL" id="AVOT02055710">
    <property type="protein sequence ID" value="MBW0550200.1"/>
    <property type="molecule type" value="Genomic_DNA"/>
</dbReference>
<dbReference type="AlphaFoldDB" id="A0A9Q3IU59"/>
<comment type="caution">
    <text evidence="7">The sequence shown here is derived from an EMBL/GenBank/DDBJ whole genome shotgun (WGS) entry which is preliminary data.</text>
</comment>
<evidence type="ECO:0000313" key="7">
    <source>
        <dbReference type="EMBL" id="MBW0550200.1"/>
    </source>
</evidence>
<dbReference type="Proteomes" id="UP000765509">
    <property type="component" value="Unassembled WGS sequence"/>
</dbReference>
<organism evidence="7 8">
    <name type="scientific">Austropuccinia psidii MF-1</name>
    <dbReference type="NCBI Taxonomy" id="1389203"/>
    <lineage>
        <taxon>Eukaryota</taxon>
        <taxon>Fungi</taxon>
        <taxon>Dikarya</taxon>
        <taxon>Basidiomycota</taxon>
        <taxon>Pucciniomycotina</taxon>
        <taxon>Pucciniomycetes</taxon>
        <taxon>Pucciniales</taxon>
        <taxon>Sphaerophragmiaceae</taxon>
        <taxon>Austropuccinia</taxon>
    </lineage>
</organism>
<dbReference type="InterPro" id="IPR039537">
    <property type="entry name" value="Retrotran_Ty1/copia-like"/>
</dbReference>
<keyword evidence="1" id="KW-0815">Transposition</keyword>
<proteinExistence type="predicted"/>
<evidence type="ECO:0000313" key="8">
    <source>
        <dbReference type="Proteomes" id="UP000765509"/>
    </source>
</evidence>
<comment type="catalytic activity">
    <reaction evidence="3">
        <text>DNA(n) + a 2'-deoxyribonucleoside 5'-triphosphate = DNA(n+1) + diphosphate</text>
        <dbReference type="Rhea" id="RHEA:22508"/>
        <dbReference type="Rhea" id="RHEA-COMP:17339"/>
        <dbReference type="Rhea" id="RHEA-COMP:17340"/>
        <dbReference type="ChEBI" id="CHEBI:33019"/>
        <dbReference type="ChEBI" id="CHEBI:61560"/>
        <dbReference type="ChEBI" id="CHEBI:173112"/>
        <dbReference type="EC" id="2.7.7.49"/>
    </reaction>
</comment>
<comment type="catalytic activity">
    <reaction evidence="4">
        <text>DNA(n) + a 2'-deoxyribonucleoside 5'-triphosphate = DNA(n+1) + diphosphate</text>
        <dbReference type="Rhea" id="RHEA:22508"/>
        <dbReference type="Rhea" id="RHEA-COMP:17339"/>
        <dbReference type="Rhea" id="RHEA-COMP:17340"/>
        <dbReference type="ChEBI" id="CHEBI:33019"/>
        <dbReference type="ChEBI" id="CHEBI:61560"/>
        <dbReference type="ChEBI" id="CHEBI:173112"/>
        <dbReference type="EC" id="2.7.7.7"/>
    </reaction>
</comment>
<dbReference type="InterPro" id="IPR057670">
    <property type="entry name" value="SH3_retrovirus"/>
</dbReference>
<feature type="domain" description="Integrase catalytic" evidence="6">
    <location>
        <begin position="19"/>
        <end position="137"/>
    </location>
</feature>
<feature type="compositionally biased region" description="Low complexity" evidence="5">
    <location>
        <begin position="283"/>
        <end position="296"/>
    </location>
</feature>
<evidence type="ECO:0000259" key="6">
    <source>
        <dbReference type="PROSITE" id="PS50994"/>
    </source>
</evidence>
<dbReference type="GO" id="GO:0005634">
    <property type="term" value="C:nucleus"/>
    <property type="evidence" value="ECO:0007669"/>
    <property type="project" value="UniProtKB-ARBA"/>
</dbReference>
<evidence type="ECO:0000256" key="4">
    <source>
        <dbReference type="ARBA" id="ARBA00049244"/>
    </source>
</evidence>
<dbReference type="GO" id="GO:0003887">
    <property type="term" value="F:DNA-directed DNA polymerase activity"/>
    <property type="evidence" value="ECO:0007669"/>
    <property type="project" value="UniProtKB-EC"/>
</dbReference>
<dbReference type="PROSITE" id="PS50994">
    <property type="entry name" value="INTEGRASE"/>
    <property type="match status" value="1"/>
</dbReference>
<evidence type="ECO:0000256" key="2">
    <source>
        <dbReference type="ARBA" id="ARBA00022884"/>
    </source>
</evidence>
<dbReference type="InterPro" id="IPR012337">
    <property type="entry name" value="RNaseH-like_sf"/>
</dbReference>
<dbReference type="Gene3D" id="3.30.420.10">
    <property type="entry name" value="Ribonuclease H-like superfamily/Ribonuclease H"/>
    <property type="match status" value="1"/>
</dbReference>
<dbReference type="InterPro" id="IPR036397">
    <property type="entry name" value="RNaseH_sf"/>
</dbReference>
<dbReference type="SUPFAM" id="SSF53098">
    <property type="entry name" value="Ribonuclease H-like"/>
    <property type="match status" value="1"/>
</dbReference>
<dbReference type="GO" id="GO:0015074">
    <property type="term" value="P:DNA integration"/>
    <property type="evidence" value="ECO:0007669"/>
    <property type="project" value="InterPro"/>
</dbReference>
<dbReference type="GO" id="GO:0003964">
    <property type="term" value="F:RNA-directed DNA polymerase activity"/>
    <property type="evidence" value="ECO:0007669"/>
    <property type="project" value="UniProtKB-EC"/>
</dbReference>